<organism evidence="2 3">
    <name type="scientific">Bifidobacterium longum subsp. infantis</name>
    <dbReference type="NCBI Taxonomy" id="1682"/>
    <lineage>
        <taxon>Bacteria</taxon>
        <taxon>Bacillati</taxon>
        <taxon>Actinomycetota</taxon>
        <taxon>Actinomycetes</taxon>
        <taxon>Bifidobacteriales</taxon>
        <taxon>Bifidobacteriaceae</taxon>
        <taxon>Bifidobacterium</taxon>
    </lineage>
</organism>
<sequence length="32" mass="3893">MKLVNFLPFLGGLVAYLLVWCKWWHPHDKDHK</sequence>
<proteinExistence type="predicted"/>
<keyword evidence="3" id="KW-1185">Reference proteome</keyword>
<reference evidence="2 3" key="1">
    <citation type="submission" date="2014-09" db="EMBL/GenBank/DDBJ databases">
        <authorList>
            <person name="Bertelli C."/>
        </authorList>
    </citation>
    <scope>NUCLEOTIDE SEQUENCE [LARGE SCALE GENOMIC DNA]</scope>
    <source>
        <strain evidence="2 3">BIC1401111250</strain>
    </source>
</reference>
<keyword evidence="1" id="KW-0472">Membrane</keyword>
<evidence type="ECO:0000256" key="1">
    <source>
        <dbReference type="SAM" id="Phobius"/>
    </source>
</evidence>
<gene>
    <name evidence="2" type="ORF">BLIC_c01111</name>
</gene>
<keyword evidence="1" id="KW-1133">Transmembrane helix</keyword>
<evidence type="ECO:0000313" key="2">
    <source>
        <dbReference type="EMBL" id="CEF00786.1"/>
    </source>
</evidence>
<comment type="caution">
    <text evidence="2">The sequence shown here is derived from an EMBL/GenBank/DDBJ whole genome shotgun (WGS) entry which is preliminary data.</text>
</comment>
<evidence type="ECO:0000313" key="3">
    <source>
        <dbReference type="Proteomes" id="UP000043107"/>
    </source>
</evidence>
<accession>A0ABM9R439</accession>
<name>A0ABM9R439_BIFLI</name>
<feature type="transmembrane region" description="Helical" evidence="1">
    <location>
        <begin position="6"/>
        <end position="24"/>
    </location>
</feature>
<protein>
    <submittedName>
        <fullName evidence="2">Uncharacterized protein</fullName>
    </submittedName>
</protein>
<keyword evidence="1" id="KW-0812">Transmembrane</keyword>
<dbReference type="EMBL" id="CCWP01000023">
    <property type="protein sequence ID" value="CEF00786.1"/>
    <property type="molecule type" value="Genomic_DNA"/>
</dbReference>
<dbReference type="Proteomes" id="UP000043107">
    <property type="component" value="Unassembled WGS sequence"/>
</dbReference>